<protein>
    <submittedName>
        <fullName evidence="2">Uncharacterized protein</fullName>
    </submittedName>
</protein>
<sequence length="167" mass="18249">MGNAFSPCLSIEILSADTIEIRVVRGDYLSQTLTHEPRPEHPFPMGPTQPKPCSIHRSSIGWCTIDHSSCSNVGRVTNDWSVPLTTPPDSDGSLLPVSNTDSERGQLYRRWLPPFYKACRASSSSIFLNLLVCGLLRLVTVSAIGSALSPPPSLELFSVLYIHLSTP</sequence>
<feature type="transmembrane region" description="Helical" evidence="1">
    <location>
        <begin position="126"/>
        <end position="148"/>
    </location>
</feature>
<organism evidence="2 3">
    <name type="scientific">Saitoella complicata (strain BCRC 22490 / CBS 7301 / JCM 7358 / NBRC 10748 / NRRL Y-17804)</name>
    <dbReference type="NCBI Taxonomy" id="698492"/>
    <lineage>
        <taxon>Eukaryota</taxon>
        <taxon>Fungi</taxon>
        <taxon>Dikarya</taxon>
        <taxon>Ascomycota</taxon>
        <taxon>Taphrinomycotina</taxon>
        <taxon>Taphrinomycotina incertae sedis</taxon>
        <taxon>Saitoella</taxon>
    </lineage>
</organism>
<accession>A0A0E9N8E8</accession>
<evidence type="ECO:0000256" key="1">
    <source>
        <dbReference type="SAM" id="Phobius"/>
    </source>
</evidence>
<gene>
    <name evidence="2" type="ORF">G7K_0316-t1</name>
</gene>
<keyword evidence="1" id="KW-1133">Transmembrane helix</keyword>
<reference evidence="2 3" key="2">
    <citation type="journal article" date="2014" name="J. Gen. Appl. Microbiol.">
        <title>The early diverging ascomycetous budding yeast Saitoella complicata has three histone deacetylases belonging to the Clr6, Hos2, and Rpd3 lineages.</title>
        <authorList>
            <person name="Nishida H."/>
            <person name="Matsumoto T."/>
            <person name="Kondo S."/>
            <person name="Hamamoto M."/>
            <person name="Yoshikawa H."/>
        </authorList>
    </citation>
    <scope>NUCLEOTIDE SEQUENCE [LARGE SCALE GENOMIC DNA]</scope>
    <source>
        <strain evidence="2 3">NRRL Y-17804</strain>
    </source>
</reference>
<comment type="caution">
    <text evidence="2">The sequence shown here is derived from an EMBL/GenBank/DDBJ whole genome shotgun (WGS) entry which is preliminary data.</text>
</comment>
<dbReference type="Proteomes" id="UP000033140">
    <property type="component" value="Unassembled WGS sequence"/>
</dbReference>
<dbReference type="EMBL" id="BACD03000002">
    <property type="protein sequence ID" value="GAO46073.1"/>
    <property type="molecule type" value="Genomic_DNA"/>
</dbReference>
<reference evidence="2 3" key="1">
    <citation type="journal article" date="2011" name="J. Gen. Appl. Microbiol.">
        <title>Draft genome sequencing of the enigmatic yeast Saitoella complicata.</title>
        <authorList>
            <person name="Nishida H."/>
            <person name="Hamamoto M."/>
            <person name="Sugiyama J."/>
        </authorList>
    </citation>
    <scope>NUCLEOTIDE SEQUENCE [LARGE SCALE GENOMIC DNA]</scope>
    <source>
        <strain evidence="2 3">NRRL Y-17804</strain>
    </source>
</reference>
<evidence type="ECO:0000313" key="2">
    <source>
        <dbReference type="EMBL" id="GAO46073.1"/>
    </source>
</evidence>
<evidence type="ECO:0000313" key="3">
    <source>
        <dbReference type="Proteomes" id="UP000033140"/>
    </source>
</evidence>
<reference evidence="2 3" key="3">
    <citation type="journal article" date="2015" name="Genome Announc.">
        <title>Draft Genome Sequence of the Archiascomycetous Yeast Saitoella complicata.</title>
        <authorList>
            <person name="Yamauchi K."/>
            <person name="Kondo S."/>
            <person name="Hamamoto M."/>
            <person name="Takahashi Y."/>
            <person name="Ogura Y."/>
            <person name="Hayashi T."/>
            <person name="Nishida H."/>
        </authorList>
    </citation>
    <scope>NUCLEOTIDE SEQUENCE [LARGE SCALE GENOMIC DNA]</scope>
    <source>
        <strain evidence="2 3">NRRL Y-17804</strain>
    </source>
</reference>
<proteinExistence type="predicted"/>
<keyword evidence="1" id="KW-0472">Membrane</keyword>
<dbReference type="AlphaFoldDB" id="A0A0E9N8E8"/>
<keyword evidence="3" id="KW-1185">Reference proteome</keyword>
<keyword evidence="1" id="KW-0812">Transmembrane</keyword>
<name>A0A0E9N8E8_SAICN</name>